<evidence type="ECO:0000256" key="1">
    <source>
        <dbReference type="SAM" id="MobiDB-lite"/>
    </source>
</evidence>
<evidence type="ECO:0000313" key="3">
    <source>
        <dbReference type="Ensembl" id="ENSSCAP00000001910.1"/>
    </source>
</evidence>
<keyword evidence="4" id="KW-1185">Reference proteome</keyword>
<dbReference type="PANTHER" id="PTHR22762:SF162">
    <property type="entry name" value="NEUTRAL ALPHA-GLUCOSIDASE AB"/>
    <property type="match status" value="1"/>
</dbReference>
<dbReference type="InterPro" id="IPR048395">
    <property type="entry name" value="Glyco_hydro_31_C"/>
</dbReference>
<dbReference type="GeneTree" id="ENSGT00940000159139"/>
<dbReference type="GO" id="GO:0006491">
    <property type="term" value="P:N-glycan processing"/>
    <property type="evidence" value="ECO:0007669"/>
    <property type="project" value="TreeGrafter"/>
</dbReference>
<dbReference type="SUPFAM" id="SSF51011">
    <property type="entry name" value="Glycosyl hydrolase domain"/>
    <property type="match status" value="1"/>
</dbReference>
<feature type="compositionally biased region" description="Basic and acidic residues" evidence="1">
    <location>
        <begin position="36"/>
        <end position="46"/>
    </location>
</feature>
<dbReference type="AlphaFoldDB" id="A0A8C9L4S8"/>
<dbReference type="Ensembl" id="ENSSCAT00000002230.1">
    <property type="protein sequence ID" value="ENSSCAP00000001910.1"/>
    <property type="gene ID" value="ENSSCAG00000001653.1"/>
</dbReference>
<reference evidence="3" key="2">
    <citation type="submission" date="2025-09" db="UniProtKB">
        <authorList>
            <consortium name="Ensembl"/>
        </authorList>
    </citation>
    <scope>IDENTIFICATION</scope>
</reference>
<dbReference type="PANTHER" id="PTHR22762">
    <property type="entry name" value="ALPHA-GLUCOSIDASE"/>
    <property type="match status" value="1"/>
</dbReference>
<protein>
    <recommendedName>
        <fullName evidence="2">Glycosyl hydrolase family 31 C-terminal domain-containing protein</fullName>
    </recommendedName>
</protein>
<organism evidence="3 4">
    <name type="scientific">Serinus canaria</name>
    <name type="common">Island canary</name>
    <name type="synonym">Fringilla canaria</name>
    <dbReference type="NCBI Taxonomy" id="9135"/>
    <lineage>
        <taxon>Eukaryota</taxon>
        <taxon>Metazoa</taxon>
        <taxon>Chordata</taxon>
        <taxon>Craniata</taxon>
        <taxon>Vertebrata</taxon>
        <taxon>Euteleostomi</taxon>
        <taxon>Archelosauria</taxon>
        <taxon>Archosauria</taxon>
        <taxon>Dinosauria</taxon>
        <taxon>Saurischia</taxon>
        <taxon>Theropoda</taxon>
        <taxon>Coelurosauria</taxon>
        <taxon>Aves</taxon>
        <taxon>Neognathae</taxon>
        <taxon>Neoaves</taxon>
        <taxon>Telluraves</taxon>
        <taxon>Australaves</taxon>
        <taxon>Passeriformes</taxon>
        <taxon>Passeroidea</taxon>
        <taxon>Fringillidae</taxon>
        <taxon>Carduelinae</taxon>
        <taxon>Serinus</taxon>
    </lineage>
</organism>
<evidence type="ECO:0000313" key="4">
    <source>
        <dbReference type="Proteomes" id="UP000694409"/>
    </source>
</evidence>
<dbReference type="Pfam" id="PF21365">
    <property type="entry name" value="Glyco_hydro_31_3rd"/>
    <property type="match status" value="1"/>
</dbReference>
<reference evidence="3" key="1">
    <citation type="submission" date="2025-08" db="UniProtKB">
        <authorList>
            <consortium name="Ensembl"/>
        </authorList>
    </citation>
    <scope>IDENTIFICATION</scope>
</reference>
<dbReference type="InterPro" id="IPR013780">
    <property type="entry name" value="Glyco_hydro_b"/>
</dbReference>
<accession>A0A8C9L4S8</accession>
<feature type="region of interest" description="Disordered" evidence="1">
    <location>
        <begin position="1"/>
        <end position="48"/>
    </location>
</feature>
<name>A0A8C9L4S8_SERCA</name>
<dbReference type="GO" id="GO:0033919">
    <property type="term" value="F:glucan 1,3-alpha-glucosidase activity"/>
    <property type="evidence" value="ECO:0007669"/>
    <property type="project" value="TreeGrafter"/>
</dbReference>
<feature type="domain" description="Glycosyl hydrolase family 31 C-terminal" evidence="2">
    <location>
        <begin position="55"/>
        <end position="138"/>
    </location>
</feature>
<evidence type="ECO:0000259" key="2">
    <source>
        <dbReference type="Pfam" id="PF21365"/>
    </source>
</evidence>
<dbReference type="GO" id="GO:0017177">
    <property type="term" value="C:glucosidase II complex"/>
    <property type="evidence" value="ECO:0007669"/>
    <property type="project" value="TreeGrafter"/>
</dbReference>
<dbReference type="Proteomes" id="UP000694409">
    <property type="component" value="Unassembled WGS sequence"/>
</dbReference>
<sequence>MQDNPKSPEPKSITPNPDDPKFLTSNSLTPNPPDPKPPDPKPHCPPDPKPCCPPRPLWMEFPDDPQTFAMDDQYLIDRVLLVHPVTELGARGVNVYLPGEGEVWYNDETHEQHRAPQTLYVPVTLSSIPVFQRGGTVISRQDRPRRSTEAMRGDPFTLYVALSPQGTAEGDLYLDDGVSFDYATKNAFLHRHFSFSNGTLTSRYPKYPQSSPEYPKVFQKSHLRAPGYPDCQVLKNPLKIP</sequence>
<proteinExistence type="predicted"/>
<dbReference type="Gene3D" id="2.60.40.1180">
    <property type="entry name" value="Golgi alpha-mannosidase II"/>
    <property type="match status" value="2"/>
</dbReference>